<dbReference type="PANTHER" id="PTHR19871:SF43">
    <property type="entry name" value="SI:CH211-212K18.6"/>
    <property type="match status" value="1"/>
</dbReference>
<dbReference type="InterPro" id="IPR027417">
    <property type="entry name" value="P-loop_NTPase"/>
</dbReference>
<name>H3AUK8_LATCH</name>
<dbReference type="InterPro" id="IPR057588">
    <property type="entry name" value="NWD1/2-like_WH"/>
</dbReference>
<keyword evidence="6" id="KW-1185">Reference proteome</keyword>
<sequence>FFFFMFCADTEPERHALIEKVYPSLYRFCKEKGYEFRMFDLRWGVKDGVSNSNNLMALHLETLKQCQESEGLNFVLFSGQKHDAPVVPEAISRFQSNAPKSAVEYEKDTGLLCQWYKLDENSIPGVYRLQPVRSVSITHLRSPFNLYFCIDYLSDVWNWGGHIAKKSHSTPSFPCSVQSVTAIPTPTHGVTLVDQRDQIVTKLRYTNICEYTVCWGRNGIDPLVNRSHSYYIEQVCSDFQKAVLNQLNKIMSSKNVKELSDVRKRKEAFQNYIKFCLSRAKSFMGRQPVLLDLKDRVWFSNRKVIVVHGETGSGKSTIIAKAALLANGWIPGSPCCKIVVRFVGVTGESRNIRLLLQSLCFQIAEIYDVPANFSEDFHELLNEFISLLEFATENKPLMLWLDGLDELSVDYGTNILWLPSELPEHVYVIVSTTTESNGSFLPMLQTLTVEENILQIPQLRPSEADQIISSWLEKDSRRLTANQQQLLMESCLACPTPLYLQCAYNESCQWTSFTSSTDIYLPANLHKLYSWILARLEKEHGEQVVKKTATLITLCRNGITLDELLDLLSIDQTVMQEIQQYQSVSVSRFPLILWLKLQRDLGCHVVEQRTDNTYVFNWTHS</sequence>
<dbReference type="Proteomes" id="UP000008672">
    <property type="component" value="Unassembled WGS sequence"/>
</dbReference>
<dbReference type="Gene3D" id="3.40.50.300">
    <property type="entry name" value="P-loop containing nucleotide triphosphate hydrolases"/>
    <property type="match status" value="1"/>
</dbReference>
<reference evidence="6" key="1">
    <citation type="submission" date="2011-08" db="EMBL/GenBank/DDBJ databases">
        <title>The draft genome of Latimeria chalumnae.</title>
        <authorList>
            <person name="Di Palma F."/>
            <person name="Alfoldi J."/>
            <person name="Johnson J."/>
            <person name="Berlin A."/>
            <person name="Gnerre S."/>
            <person name="Jaffe D."/>
            <person name="MacCallum I."/>
            <person name="Young S."/>
            <person name="Walker B.J."/>
            <person name="Lander E."/>
            <person name="Lindblad-Toh K."/>
        </authorList>
    </citation>
    <scope>NUCLEOTIDE SEQUENCE [LARGE SCALE GENOMIC DNA]</scope>
    <source>
        <strain evidence="6">Wild caught</strain>
    </source>
</reference>
<reference evidence="5" key="2">
    <citation type="submission" date="2025-08" db="UniProtKB">
        <authorList>
            <consortium name="Ensembl"/>
        </authorList>
    </citation>
    <scope>IDENTIFICATION</scope>
</reference>
<dbReference type="SUPFAM" id="SSF52540">
    <property type="entry name" value="P-loop containing nucleoside triphosphate hydrolases"/>
    <property type="match status" value="1"/>
</dbReference>
<protein>
    <submittedName>
        <fullName evidence="5">Uncharacterized protein</fullName>
    </submittedName>
</protein>
<feature type="domain" description="NWD1/2-like winged helix-turn-helix" evidence="4">
    <location>
        <begin position="533"/>
        <end position="621"/>
    </location>
</feature>
<dbReference type="EMBL" id="AFYH01019662">
    <property type="status" value="NOT_ANNOTATED_CDS"/>
    <property type="molecule type" value="Genomic_DNA"/>
</dbReference>
<dbReference type="InterPro" id="IPR025662">
    <property type="entry name" value="Sigma_54_int_dom_ATP-bd_1"/>
</dbReference>
<feature type="domain" description="NACHT" evidence="3">
    <location>
        <begin position="304"/>
        <end position="474"/>
    </location>
</feature>
<evidence type="ECO:0000256" key="1">
    <source>
        <dbReference type="ARBA" id="ARBA00022574"/>
    </source>
</evidence>
<dbReference type="PROSITE" id="PS00675">
    <property type="entry name" value="SIGMA54_INTERACT_1"/>
    <property type="match status" value="1"/>
</dbReference>
<proteinExistence type="predicted"/>
<evidence type="ECO:0000256" key="2">
    <source>
        <dbReference type="ARBA" id="ARBA00022737"/>
    </source>
</evidence>
<dbReference type="PANTHER" id="PTHR19871">
    <property type="entry name" value="BETA TRANSDUCIN-RELATED PROTEIN"/>
    <property type="match status" value="1"/>
</dbReference>
<evidence type="ECO:0000259" key="3">
    <source>
        <dbReference type="Pfam" id="PF05729"/>
    </source>
</evidence>
<dbReference type="EMBL" id="AFYH01019665">
    <property type="status" value="NOT_ANNOTATED_CDS"/>
    <property type="molecule type" value="Genomic_DNA"/>
</dbReference>
<evidence type="ECO:0000313" key="5">
    <source>
        <dbReference type="Ensembl" id="ENSLACP00000013329.1"/>
    </source>
</evidence>
<reference evidence="5" key="3">
    <citation type="submission" date="2025-09" db="UniProtKB">
        <authorList>
            <consortium name="Ensembl"/>
        </authorList>
    </citation>
    <scope>IDENTIFICATION</scope>
</reference>
<evidence type="ECO:0000259" key="4">
    <source>
        <dbReference type="Pfam" id="PF25469"/>
    </source>
</evidence>
<dbReference type="EMBL" id="AFYH01019661">
    <property type="status" value="NOT_ANNOTATED_CDS"/>
    <property type="molecule type" value="Genomic_DNA"/>
</dbReference>
<evidence type="ECO:0000313" key="6">
    <source>
        <dbReference type="Proteomes" id="UP000008672"/>
    </source>
</evidence>
<keyword evidence="1" id="KW-0853">WD repeat</keyword>
<dbReference type="EMBL" id="AFYH01019666">
    <property type="status" value="NOT_ANNOTATED_CDS"/>
    <property type="molecule type" value="Genomic_DNA"/>
</dbReference>
<dbReference type="Pfam" id="PF25469">
    <property type="entry name" value="WHD_NWD1"/>
    <property type="match status" value="1"/>
</dbReference>
<dbReference type="InterPro" id="IPR007111">
    <property type="entry name" value="NACHT_NTPase"/>
</dbReference>
<dbReference type="Ensembl" id="ENSLACT00000013425.1">
    <property type="protein sequence ID" value="ENSLACP00000013329.1"/>
    <property type="gene ID" value="ENSLACG00000011736.1"/>
</dbReference>
<dbReference type="AlphaFoldDB" id="H3AUK8"/>
<dbReference type="Pfam" id="PF05729">
    <property type="entry name" value="NACHT"/>
    <property type="match status" value="1"/>
</dbReference>
<accession>H3AUK8</accession>
<dbReference type="EMBL" id="AFYH01019663">
    <property type="status" value="NOT_ANNOTATED_CDS"/>
    <property type="molecule type" value="Genomic_DNA"/>
</dbReference>
<dbReference type="GeneTree" id="ENSGT00940000168766"/>
<organism evidence="5 6">
    <name type="scientific">Latimeria chalumnae</name>
    <name type="common">Coelacanth</name>
    <dbReference type="NCBI Taxonomy" id="7897"/>
    <lineage>
        <taxon>Eukaryota</taxon>
        <taxon>Metazoa</taxon>
        <taxon>Chordata</taxon>
        <taxon>Craniata</taxon>
        <taxon>Vertebrata</taxon>
        <taxon>Euteleostomi</taxon>
        <taxon>Coelacanthiformes</taxon>
        <taxon>Coelacanthidae</taxon>
        <taxon>Latimeria</taxon>
    </lineage>
</organism>
<keyword evidence="2" id="KW-0677">Repeat</keyword>
<dbReference type="InterPro" id="IPR052752">
    <property type="entry name" value="NACHT-WD_repeat"/>
</dbReference>
<dbReference type="EMBL" id="AFYH01019664">
    <property type="status" value="NOT_ANNOTATED_CDS"/>
    <property type="molecule type" value="Genomic_DNA"/>
</dbReference>